<proteinExistence type="predicted"/>
<accession>A0A9P5YT95</accession>
<keyword evidence="2" id="KW-1185">Reference proteome</keyword>
<sequence length="327" mass="36792">MSTSTFGTHLQLGSLTSTALPTTNFSRNRRPKKLISTIRTLRPDIIISQEEKVHDLSDITGPVLFAVDNRRCQLYYAPTSKSWLPFPPKTRGYLYYHVSPGHSELAGSIRFRLCESPEDFEGGRDPLAPSGQPWGYTLLELATRPVREVFLPLMLAEGFVDEETISDLAKLRSPQEHHRSPFLFSLAQPFVTNLAFMKANVRILTRKKLTQVDLKPSTSAQFMVSYNGKPQWISPLTGSVKLRLELSTLPEHVSLGPTLVLRVLEIVEPITMDPNFTGRVVVLPEPGTIVYRMKRGKKRVVCMPIHGQKMSADILELAKKAWLEADI</sequence>
<organism evidence="1 2">
    <name type="scientific">Pholiota conissans</name>
    <dbReference type="NCBI Taxonomy" id="109636"/>
    <lineage>
        <taxon>Eukaryota</taxon>
        <taxon>Fungi</taxon>
        <taxon>Dikarya</taxon>
        <taxon>Basidiomycota</taxon>
        <taxon>Agaricomycotina</taxon>
        <taxon>Agaricomycetes</taxon>
        <taxon>Agaricomycetidae</taxon>
        <taxon>Agaricales</taxon>
        <taxon>Agaricineae</taxon>
        <taxon>Strophariaceae</taxon>
        <taxon>Pholiota</taxon>
    </lineage>
</organism>
<comment type="caution">
    <text evidence="1">The sequence shown here is derived from an EMBL/GenBank/DDBJ whole genome shotgun (WGS) entry which is preliminary data.</text>
</comment>
<dbReference type="AlphaFoldDB" id="A0A9P5YT95"/>
<name>A0A9P5YT95_9AGAR</name>
<dbReference type="Proteomes" id="UP000807469">
    <property type="component" value="Unassembled WGS sequence"/>
</dbReference>
<reference evidence="1" key="1">
    <citation type="submission" date="2020-11" db="EMBL/GenBank/DDBJ databases">
        <authorList>
            <consortium name="DOE Joint Genome Institute"/>
            <person name="Ahrendt S."/>
            <person name="Riley R."/>
            <person name="Andreopoulos W."/>
            <person name="Labutti K."/>
            <person name="Pangilinan J."/>
            <person name="Ruiz-Duenas F.J."/>
            <person name="Barrasa J.M."/>
            <person name="Sanchez-Garcia M."/>
            <person name="Camarero S."/>
            <person name="Miyauchi S."/>
            <person name="Serrano A."/>
            <person name="Linde D."/>
            <person name="Babiker R."/>
            <person name="Drula E."/>
            <person name="Ayuso-Fernandez I."/>
            <person name="Pacheco R."/>
            <person name="Padilla G."/>
            <person name="Ferreira P."/>
            <person name="Barriuso J."/>
            <person name="Kellner H."/>
            <person name="Castanera R."/>
            <person name="Alfaro M."/>
            <person name="Ramirez L."/>
            <person name="Pisabarro A.G."/>
            <person name="Kuo A."/>
            <person name="Tritt A."/>
            <person name="Lipzen A."/>
            <person name="He G."/>
            <person name="Yan M."/>
            <person name="Ng V."/>
            <person name="Cullen D."/>
            <person name="Martin F."/>
            <person name="Rosso M.-N."/>
            <person name="Henrissat B."/>
            <person name="Hibbett D."/>
            <person name="Martinez A.T."/>
            <person name="Grigoriev I.V."/>
        </authorList>
    </citation>
    <scope>NUCLEOTIDE SEQUENCE</scope>
    <source>
        <strain evidence="1">CIRM-BRFM 674</strain>
    </source>
</reference>
<dbReference type="EMBL" id="MU155335">
    <property type="protein sequence ID" value="KAF9475382.1"/>
    <property type="molecule type" value="Genomic_DNA"/>
</dbReference>
<protein>
    <submittedName>
        <fullName evidence="1">Uncharacterized protein</fullName>
    </submittedName>
</protein>
<gene>
    <name evidence="1" type="ORF">BDN70DRAFT_996477</name>
</gene>
<evidence type="ECO:0000313" key="2">
    <source>
        <dbReference type="Proteomes" id="UP000807469"/>
    </source>
</evidence>
<evidence type="ECO:0000313" key="1">
    <source>
        <dbReference type="EMBL" id="KAF9475382.1"/>
    </source>
</evidence>
<dbReference type="OrthoDB" id="2750929at2759"/>